<keyword evidence="3" id="KW-1185">Reference proteome</keyword>
<dbReference type="InterPro" id="IPR011335">
    <property type="entry name" value="Restrct_endonuc-II-like"/>
</dbReference>
<name>A0A6L9MJ21_9HYPH</name>
<dbReference type="Pfam" id="PF04480">
    <property type="entry name" value="DUF559"/>
    <property type="match status" value="1"/>
</dbReference>
<feature type="domain" description="DUF559" evidence="1">
    <location>
        <begin position="11"/>
        <end position="118"/>
    </location>
</feature>
<dbReference type="EMBL" id="JAAAMJ010000010">
    <property type="protein sequence ID" value="NDV87711.1"/>
    <property type="molecule type" value="Genomic_DNA"/>
</dbReference>
<comment type="caution">
    <text evidence="2">The sequence shown here is derived from an EMBL/GenBank/DDBJ whole genome shotgun (WGS) entry which is preliminary data.</text>
</comment>
<evidence type="ECO:0000313" key="2">
    <source>
        <dbReference type="EMBL" id="NDV87711.1"/>
    </source>
</evidence>
<dbReference type="PANTHER" id="PTHR38590">
    <property type="entry name" value="BLL0828 PROTEIN"/>
    <property type="match status" value="1"/>
</dbReference>
<dbReference type="Gene3D" id="3.40.960.10">
    <property type="entry name" value="VSR Endonuclease"/>
    <property type="match status" value="1"/>
</dbReference>
<protein>
    <submittedName>
        <fullName evidence="2">DUF559 domain-containing protein</fullName>
    </submittedName>
</protein>
<evidence type="ECO:0000259" key="1">
    <source>
        <dbReference type="Pfam" id="PF04480"/>
    </source>
</evidence>
<dbReference type="InterPro" id="IPR007569">
    <property type="entry name" value="DUF559"/>
</dbReference>
<organism evidence="2 3">
    <name type="scientific">Aurantimonas aggregata</name>
    <dbReference type="NCBI Taxonomy" id="2047720"/>
    <lineage>
        <taxon>Bacteria</taxon>
        <taxon>Pseudomonadati</taxon>
        <taxon>Pseudomonadota</taxon>
        <taxon>Alphaproteobacteria</taxon>
        <taxon>Hyphomicrobiales</taxon>
        <taxon>Aurantimonadaceae</taxon>
        <taxon>Aurantimonas</taxon>
    </lineage>
</organism>
<sequence>MSPHRLVPSRHRRFARAMRADPTEAERRFWHLVRAGRLGGLKFRRQLPMLGFIADFVCAEARLVVELDGWQHGGTPEGAAKDARRDVAFAEAGYLILRFDNEAVLADIDAVAGRVLAVARERVGRGAEA</sequence>
<dbReference type="Proteomes" id="UP000476332">
    <property type="component" value="Unassembled WGS sequence"/>
</dbReference>
<dbReference type="SUPFAM" id="SSF52980">
    <property type="entry name" value="Restriction endonuclease-like"/>
    <property type="match status" value="1"/>
</dbReference>
<reference evidence="2 3" key="1">
    <citation type="submission" date="2020-01" db="EMBL/GenBank/DDBJ databases">
        <title>Genomes of bacteria type strains.</title>
        <authorList>
            <person name="Chen J."/>
            <person name="Zhu S."/>
            <person name="Chen J."/>
        </authorList>
    </citation>
    <scope>NUCLEOTIDE SEQUENCE [LARGE SCALE GENOMIC DNA]</scope>
    <source>
        <strain evidence="2 3">KCTC 52919</strain>
    </source>
</reference>
<dbReference type="InterPro" id="IPR047216">
    <property type="entry name" value="Endonuclease_DUF559_bact"/>
</dbReference>
<dbReference type="RefSeq" id="WP_163044464.1">
    <property type="nucleotide sequence ID" value="NZ_JAAAMJ010000010.1"/>
</dbReference>
<evidence type="ECO:0000313" key="3">
    <source>
        <dbReference type="Proteomes" id="UP000476332"/>
    </source>
</evidence>
<gene>
    <name evidence="2" type="ORF">GTW51_13470</name>
</gene>
<dbReference type="PANTHER" id="PTHR38590:SF1">
    <property type="entry name" value="BLL0828 PROTEIN"/>
    <property type="match status" value="1"/>
</dbReference>
<dbReference type="CDD" id="cd01038">
    <property type="entry name" value="Endonuclease_DUF559"/>
    <property type="match status" value="1"/>
</dbReference>
<proteinExistence type="predicted"/>
<dbReference type="AlphaFoldDB" id="A0A6L9MJ21"/>
<accession>A0A6L9MJ21</accession>